<reference evidence="2" key="2">
    <citation type="submission" date="2018-04" db="EMBL/GenBank/DDBJ databases">
        <title>OnivRS2 (Oryza nivara Reference Sequence Version 2).</title>
        <authorList>
            <person name="Zhang J."/>
            <person name="Kudrna D."/>
            <person name="Lee S."/>
            <person name="Talag J."/>
            <person name="Rajasekar S."/>
            <person name="Welchert J."/>
            <person name="Hsing Y.-I."/>
            <person name="Wing R.A."/>
        </authorList>
    </citation>
    <scope>NUCLEOTIDE SEQUENCE [LARGE SCALE GENOMIC DNA]</scope>
    <source>
        <strain evidence="2">SL10</strain>
    </source>
</reference>
<evidence type="ECO:0000313" key="3">
    <source>
        <dbReference type="Proteomes" id="UP000006591"/>
    </source>
</evidence>
<dbReference type="Proteomes" id="UP000006591">
    <property type="component" value="Chromosome 8"/>
</dbReference>
<dbReference type="AlphaFoldDB" id="A0A0E0I8W0"/>
<accession>A0A0E0I8W0</accession>
<proteinExistence type="predicted"/>
<sequence length="110" mass="12937">MANVEKAFKGSSTIYIDVLITRLHFKSLKISYHTLKDKWSIRELISHDVNEEEQQNAERRNKQAFPTKALKTNENITDEPNELSATIVSKLRHKSRHEQEDCEGFRKWLP</sequence>
<organism evidence="2">
    <name type="scientific">Oryza nivara</name>
    <name type="common">Indian wild rice</name>
    <name type="synonym">Oryza sativa f. spontanea</name>
    <dbReference type="NCBI Taxonomy" id="4536"/>
    <lineage>
        <taxon>Eukaryota</taxon>
        <taxon>Viridiplantae</taxon>
        <taxon>Streptophyta</taxon>
        <taxon>Embryophyta</taxon>
        <taxon>Tracheophyta</taxon>
        <taxon>Spermatophyta</taxon>
        <taxon>Magnoliopsida</taxon>
        <taxon>Liliopsida</taxon>
        <taxon>Poales</taxon>
        <taxon>Poaceae</taxon>
        <taxon>BOP clade</taxon>
        <taxon>Oryzoideae</taxon>
        <taxon>Oryzeae</taxon>
        <taxon>Oryzinae</taxon>
        <taxon>Oryza</taxon>
    </lineage>
</organism>
<keyword evidence="3" id="KW-1185">Reference proteome</keyword>
<feature type="region of interest" description="Disordered" evidence="1">
    <location>
        <begin position="52"/>
        <end position="79"/>
    </location>
</feature>
<dbReference type="HOGENOM" id="CLU_2175090_0_0_1"/>
<protein>
    <submittedName>
        <fullName evidence="2">Uncharacterized protein</fullName>
    </submittedName>
</protein>
<dbReference type="Gramene" id="ONIVA08G07670.1">
    <property type="protein sequence ID" value="ONIVA08G07670.1"/>
    <property type="gene ID" value="ONIVA08G07670"/>
</dbReference>
<evidence type="ECO:0000313" key="2">
    <source>
        <dbReference type="EnsemblPlants" id="ONIVA08G07670.1"/>
    </source>
</evidence>
<evidence type="ECO:0000256" key="1">
    <source>
        <dbReference type="SAM" id="MobiDB-lite"/>
    </source>
</evidence>
<reference evidence="2" key="1">
    <citation type="submission" date="2015-04" db="UniProtKB">
        <authorList>
            <consortium name="EnsemblPlants"/>
        </authorList>
    </citation>
    <scope>IDENTIFICATION</scope>
    <source>
        <strain evidence="2">SL10</strain>
    </source>
</reference>
<name>A0A0E0I8W0_ORYNI</name>
<dbReference type="EnsemblPlants" id="ONIVA08G07670.1">
    <property type="protein sequence ID" value="ONIVA08G07670.1"/>
    <property type="gene ID" value="ONIVA08G07670"/>
</dbReference>